<dbReference type="Gene3D" id="2.70.98.60">
    <property type="entry name" value="alpha-galactosidase from lactobacil brevis"/>
    <property type="match status" value="1"/>
</dbReference>
<gene>
    <name evidence="8" type="ORF">ACFOVU_13865</name>
</gene>
<evidence type="ECO:0000256" key="2">
    <source>
        <dbReference type="ARBA" id="ARBA00012755"/>
    </source>
</evidence>
<reference evidence="9" key="1">
    <citation type="journal article" date="2019" name="Int. J. Syst. Evol. Microbiol.">
        <title>The Global Catalogue of Microorganisms (GCM) 10K type strain sequencing project: providing services to taxonomists for standard genome sequencing and annotation.</title>
        <authorList>
            <consortium name="The Broad Institute Genomics Platform"/>
            <consortium name="The Broad Institute Genome Sequencing Center for Infectious Disease"/>
            <person name="Wu L."/>
            <person name="Ma J."/>
        </authorList>
    </citation>
    <scope>NUCLEOTIDE SEQUENCE [LARGE SCALE GENOMIC DNA]</scope>
    <source>
        <strain evidence="9">TBRC 1826</strain>
    </source>
</reference>
<proteinExistence type="predicted"/>
<keyword evidence="3 8" id="KW-0378">Hydrolase</keyword>
<evidence type="ECO:0000256" key="5">
    <source>
        <dbReference type="SAM" id="MobiDB-lite"/>
    </source>
</evidence>
<dbReference type="InterPro" id="IPR031705">
    <property type="entry name" value="Glyco_hydro_36_C"/>
</dbReference>
<organism evidence="8 9">
    <name type="scientific">Nocardiopsis sediminis</name>
    <dbReference type="NCBI Taxonomy" id="1778267"/>
    <lineage>
        <taxon>Bacteria</taxon>
        <taxon>Bacillati</taxon>
        <taxon>Actinomycetota</taxon>
        <taxon>Actinomycetes</taxon>
        <taxon>Streptosporangiales</taxon>
        <taxon>Nocardiopsidaceae</taxon>
        <taxon>Nocardiopsis</taxon>
    </lineage>
</organism>
<dbReference type="CDD" id="cd14791">
    <property type="entry name" value="GH36"/>
    <property type="match status" value="1"/>
</dbReference>
<dbReference type="InterPro" id="IPR050985">
    <property type="entry name" value="Alpha-glycosidase_related"/>
</dbReference>
<evidence type="ECO:0000313" key="8">
    <source>
        <dbReference type="EMBL" id="MFC3997013.1"/>
    </source>
</evidence>
<feature type="domain" description="Glycosyl hydrolase family 36 C-terminal" evidence="6">
    <location>
        <begin position="630"/>
        <end position="714"/>
    </location>
</feature>
<dbReference type="InterPro" id="IPR017853">
    <property type="entry name" value="GH"/>
</dbReference>
<dbReference type="PANTHER" id="PTHR43053:SF3">
    <property type="entry name" value="ALPHA-GALACTOSIDASE C-RELATED"/>
    <property type="match status" value="1"/>
</dbReference>
<comment type="caution">
    <text evidence="8">The sequence shown here is derived from an EMBL/GenBank/DDBJ whole genome shotgun (WGS) entry which is preliminary data.</text>
</comment>
<dbReference type="EC" id="3.2.1.22" evidence="2"/>
<comment type="catalytic activity">
    <reaction evidence="1">
        <text>Hydrolysis of terminal, non-reducing alpha-D-galactose residues in alpha-D-galactosides, including galactose oligosaccharides, galactomannans and galactolipids.</text>
        <dbReference type="EC" id="3.2.1.22"/>
    </reaction>
</comment>
<dbReference type="InterPro" id="IPR002252">
    <property type="entry name" value="Glyco_hydro_36"/>
</dbReference>
<evidence type="ECO:0000256" key="4">
    <source>
        <dbReference type="ARBA" id="ARBA00023295"/>
    </source>
</evidence>
<dbReference type="InterPro" id="IPR013785">
    <property type="entry name" value="Aldolase_TIM"/>
</dbReference>
<accession>A0ABV8FNV8</accession>
<dbReference type="Proteomes" id="UP001595847">
    <property type="component" value="Unassembled WGS sequence"/>
</dbReference>
<feature type="region of interest" description="Disordered" evidence="5">
    <location>
        <begin position="66"/>
        <end position="90"/>
    </location>
</feature>
<evidence type="ECO:0000259" key="7">
    <source>
        <dbReference type="Pfam" id="PF16875"/>
    </source>
</evidence>
<keyword evidence="4 8" id="KW-0326">Glycosidase</keyword>
<dbReference type="InterPro" id="IPR000111">
    <property type="entry name" value="Glyco_hydro_27/36_CS"/>
</dbReference>
<dbReference type="PANTHER" id="PTHR43053">
    <property type="entry name" value="GLYCOSIDASE FAMILY 31"/>
    <property type="match status" value="1"/>
</dbReference>
<dbReference type="Pfam" id="PF02065">
    <property type="entry name" value="Melibiase"/>
    <property type="match status" value="1"/>
</dbReference>
<dbReference type="InterPro" id="IPR031704">
    <property type="entry name" value="Glyco_hydro_36_N"/>
</dbReference>
<dbReference type="SUPFAM" id="SSF51445">
    <property type="entry name" value="(Trans)glycosidases"/>
    <property type="match status" value="1"/>
</dbReference>
<dbReference type="EMBL" id="JBHSBH010000009">
    <property type="protein sequence ID" value="MFC3997013.1"/>
    <property type="molecule type" value="Genomic_DNA"/>
</dbReference>
<feature type="domain" description="Glycosyl hydrolase family 36 N-terminal" evidence="7">
    <location>
        <begin position="36"/>
        <end position="268"/>
    </location>
</feature>
<dbReference type="GO" id="GO:0004557">
    <property type="term" value="F:alpha-galactosidase activity"/>
    <property type="evidence" value="ECO:0007669"/>
    <property type="project" value="UniProtKB-EC"/>
</dbReference>
<protein>
    <recommendedName>
        <fullName evidence="2">alpha-galactosidase</fullName>
        <ecNumber evidence="2">3.2.1.22</ecNumber>
    </recommendedName>
</protein>
<dbReference type="PROSITE" id="PS00512">
    <property type="entry name" value="ALPHA_GALACTOSIDASE"/>
    <property type="match status" value="1"/>
</dbReference>
<name>A0ABV8FNV8_9ACTN</name>
<evidence type="ECO:0000256" key="1">
    <source>
        <dbReference type="ARBA" id="ARBA00001255"/>
    </source>
</evidence>
<dbReference type="InterPro" id="IPR038417">
    <property type="entry name" value="Alpga-gal_N_sf"/>
</dbReference>
<dbReference type="PRINTS" id="PR00743">
    <property type="entry name" value="GLHYDRLASE36"/>
</dbReference>
<evidence type="ECO:0000256" key="3">
    <source>
        <dbReference type="ARBA" id="ARBA00022801"/>
    </source>
</evidence>
<evidence type="ECO:0000313" key="9">
    <source>
        <dbReference type="Proteomes" id="UP001595847"/>
    </source>
</evidence>
<dbReference type="Gene3D" id="3.20.20.70">
    <property type="entry name" value="Aldolase class I"/>
    <property type="match status" value="1"/>
</dbReference>
<dbReference type="Pfam" id="PF16875">
    <property type="entry name" value="Glyco_hydro_36N"/>
    <property type="match status" value="1"/>
</dbReference>
<dbReference type="Pfam" id="PF16874">
    <property type="entry name" value="Glyco_hydro_36C"/>
    <property type="match status" value="1"/>
</dbReference>
<dbReference type="RefSeq" id="WP_378533609.1">
    <property type="nucleotide sequence ID" value="NZ_JBHSBH010000009.1"/>
</dbReference>
<keyword evidence="9" id="KW-1185">Reference proteome</keyword>
<sequence>MGIRPVQKAGTPMHPSGILHLSTDEACIVLDARGPGLPAVAHWGAPLGDLDGTAADALLRATAPPQVGNAPDTWTPPGLVPDPGTGYSGRPGLRGHRSGTDWAASFTLDGPRTHDTASAAYRATDASAALTLTGELHLDPSGLLRLRHTLRNDGDTPYVLDGLEAALPVPRRAAELLDFTGRWSRERHPQRHPFPTGAWVRESRRGRTGHDATIGLLAGTPGFGFRSGEVWGVHTAWSGGHVTYAERLPEGGAALGGGELLLPGEVILAPGDTYTTPWIHAAYSARGLDGIAAAFHRRLRARPGHPGPGRPRPVVLNTWEAVYFDHDPGRLLGLARTAARIGVERFVLDDGWFRGRRDDTAGLGDWHVDPDVWPQGLHPLVDGVRGLGMEFGLWVEPEMANPDSALYRAHPGWVLRRPDGALPVPWRHQQVLDLAHPGAYAHILSRLDALLGEYAIGYLKWDHNRDLIEAGHQGRAGVHAQTTAVYRLLDELRARHPRVEIESCSSGGGRVDLEILERTDRVWASDCIDPLERQTVQLWTGLFLPPELIGAHVGAARSHTTGRTHDLSFRVATALFGHFGIEWDITRVPPEELERLAGAIALYKELRPLLHSGDAVHADLTDASDVLHGTVAADRSEAVFCLARLASAEPAAPDPIPLPGLDPARDYEVTLLDPAGPPPPHPAAPWSTEGPIRVPGRVLTAVGLRFPALHPEQACLVRVRTVC</sequence>
<evidence type="ECO:0000259" key="6">
    <source>
        <dbReference type="Pfam" id="PF16874"/>
    </source>
</evidence>